<organism evidence="1 2">
    <name type="scientific">Trichonephila clavata</name>
    <name type="common">Joro spider</name>
    <name type="synonym">Nephila clavata</name>
    <dbReference type="NCBI Taxonomy" id="2740835"/>
    <lineage>
        <taxon>Eukaryota</taxon>
        <taxon>Metazoa</taxon>
        <taxon>Ecdysozoa</taxon>
        <taxon>Arthropoda</taxon>
        <taxon>Chelicerata</taxon>
        <taxon>Arachnida</taxon>
        <taxon>Araneae</taxon>
        <taxon>Araneomorphae</taxon>
        <taxon>Entelegynae</taxon>
        <taxon>Araneoidea</taxon>
        <taxon>Nephilidae</taxon>
        <taxon>Trichonephila</taxon>
    </lineage>
</organism>
<protein>
    <submittedName>
        <fullName evidence="1">Uncharacterized protein</fullName>
    </submittedName>
</protein>
<reference evidence="1" key="1">
    <citation type="submission" date="2020-07" db="EMBL/GenBank/DDBJ databases">
        <title>Multicomponent nature underlies the extraordinary mechanical properties of spider dragline silk.</title>
        <authorList>
            <person name="Kono N."/>
            <person name="Nakamura H."/>
            <person name="Mori M."/>
            <person name="Yoshida Y."/>
            <person name="Ohtoshi R."/>
            <person name="Malay A.D."/>
            <person name="Moran D.A.P."/>
            <person name="Tomita M."/>
            <person name="Numata K."/>
            <person name="Arakawa K."/>
        </authorList>
    </citation>
    <scope>NUCLEOTIDE SEQUENCE</scope>
</reference>
<comment type="caution">
    <text evidence="1">The sequence shown here is derived from an EMBL/GenBank/DDBJ whole genome shotgun (WGS) entry which is preliminary data.</text>
</comment>
<dbReference type="Proteomes" id="UP000887116">
    <property type="component" value="Unassembled WGS sequence"/>
</dbReference>
<name>A0A8X6F4N9_TRICU</name>
<evidence type="ECO:0000313" key="1">
    <source>
        <dbReference type="EMBL" id="GFQ71080.1"/>
    </source>
</evidence>
<sequence>MVSGFESLLEGYGKLCRHCVKWHQEMKFITDTNLKNTALLTREANSVIPYFKKQRKFYLHATMQADASPISSSRPPLIVSSHATVASLYIVAFVLRKVSVTSDGEEIPFFYFLLA</sequence>
<dbReference type="AlphaFoldDB" id="A0A8X6F4N9"/>
<dbReference type="EMBL" id="BMAO01030905">
    <property type="protein sequence ID" value="GFQ71080.1"/>
    <property type="molecule type" value="Genomic_DNA"/>
</dbReference>
<accession>A0A8X6F4N9</accession>
<evidence type="ECO:0000313" key="2">
    <source>
        <dbReference type="Proteomes" id="UP000887116"/>
    </source>
</evidence>
<gene>
    <name evidence="1" type="ORF">TNCT_106011</name>
</gene>
<keyword evidence="2" id="KW-1185">Reference proteome</keyword>
<proteinExistence type="predicted"/>